<accession>A0A6J5LCE5</accession>
<gene>
    <name evidence="1" type="ORF">UFOVP248_5</name>
</gene>
<proteinExistence type="predicted"/>
<evidence type="ECO:0000313" key="1">
    <source>
        <dbReference type="EMBL" id="CAB4132258.1"/>
    </source>
</evidence>
<organism evidence="1">
    <name type="scientific">uncultured Caudovirales phage</name>
    <dbReference type="NCBI Taxonomy" id="2100421"/>
    <lineage>
        <taxon>Viruses</taxon>
        <taxon>Duplodnaviria</taxon>
        <taxon>Heunggongvirae</taxon>
        <taxon>Uroviricota</taxon>
        <taxon>Caudoviricetes</taxon>
        <taxon>Peduoviridae</taxon>
        <taxon>Maltschvirus</taxon>
        <taxon>Maltschvirus maltsch</taxon>
    </lineage>
</organism>
<reference evidence="1" key="1">
    <citation type="submission" date="2020-04" db="EMBL/GenBank/DDBJ databases">
        <authorList>
            <person name="Chiriac C."/>
            <person name="Salcher M."/>
            <person name="Ghai R."/>
            <person name="Kavagutti S V."/>
        </authorList>
    </citation>
    <scope>NUCLEOTIDE SEQUENCE</scope>
</reference>
<dbReference type="EMBL" id="LR796267">
    <property type="protein sequence ID" value="CAB4132258.1"/>
    <property type="molecule type" value="Genomic_DNA"/>
</dbReference>
<protein>
    <submittedName>
        <fullName evidence="1">Uncharacterized protein</fullName>
    </submittedName>
</protein>
<name>A0A6J5LCE5_9CAUD</name>
<sequence>MRPQIYTQTATGTSNWFPMDTRQAPFNVSVGVKINSGTATYNVEHTFDDVFDSSVTPVAFVNSGISAATTNKDGNYIAPVRAIRLNITAGSSPNVTMTILQGVR</sequence>